<reference evidence="2 3" key="1">
    <citation type="submission" date="2022-04" db="EMBL/GenBank/DDBJ databases">
        <title>Halobacillus sp. isolated from saltern.</title>
        <authorList>
            <person name="Won M."/>
            <person name="Lee C.-M."/>
            <person name="Woen H.-Y."/>
            <person name="Kwon S.-W."/>
        </authorList>
    </citation>
    <scope>NUCLEOTIDE SEQUENCE [LARGE SCALE GENOMIC DNA]</scope>
    <source>
        <strain evidence="2 3">SSBR10-3</strain>
    </source>
</reference>
<dbReference type="EMBL" id="CP095073">
    <property type="protein sequence ID" value="UOQ46226.1"/>
    <property type="molecule type" value="Genomic_DNA"/>
</dbReference>
<dbReference type="RefSeq" id="WP_244713309.1">
    <property type="nucleotide sequence ID" value="NZ_CP095073.1"/>
</dbReference>
<keyword evidence="3" id="KW-1185">Reference proteome</keyword>
<evidence type="ECO:0000313" key="2">
    <source>
        <dbReference type="EMBL" id="UOQ46226.1"/>
    </source>
</evidence>
<name>A0ABY4EVM9_9BACI</name>
<sequence>MKRLIIYLLLVMLFSIGTASSIEFAADPGDPGMGIVSPNYDPGDPGMG</sequence>
<feature type="signal peptide" evidence="1">
    <location>
        <begin position="1"/>
        <end position="25"/>
    </location>
</feature>
<protein>
    <submittedName>
        <fullName evidence="2">Uncharacterized protein</fullName>
    </submittedName>
</protein>
<evidence type="ECO:0000256" key="1">
    <source>
        <dbReference type="SAM" id="SignalP"/>
    </source>
</evidence>
<feature type="chain" id="PRO_5046171666" evidence="1">
    <location>
        <begin position="26"/>
        <end position="48"/>
    </location>
</feature>
<accession>A0ABY4EVM9</accession>
<gene>
    <name evidence="2" type="ORF">MUN89_10105</name>
</gene>
<keyword evidence="1" id="KW-0732">Signal</keyword>
<proteinExistence type="predicted"/>
<dbReference type="Proteomes" id="UP000831787">
    <property type="component" value="Chromosome"/>
</dbReference>
<evidence type="ECO:0000313" key="3">
    <source>
        <dbReference type="Proteomes" id="UP000831787"/>
    </source>
</evidence>
<organism evidence="2 3">
    <name type="scientific">Halobacillus salinarum</name>
    <dbReference type="NCBI Taxonomy" id="2932257"/>
    <lineage>
        <taxon>Bacteria</taxon>
        <taxon>Bacillati</taxon>
        <taxon>Bacillota</taxon>
        <taxon>Bacilli</taxon>
        <taxon>Bacillales</taxon>
        <taxon>Bacillaceae</taxon>
        <taxon>Halobacillus</taxon>
    </lineage>
</organism>